<reference evidence="1 2" key="1">
    <citation type="submission" date="2023-01" db="EMBL/GenBank/DDBJ databases">
        <authorList>
            <person name="Whitehead M."/>
        </authorList>
    </citation>
    <scope>NUCLEOTIDE SEQUENCE [LARGE SCALE GENOMIC DNA]</scope>
</reference>
<protein>
    <submittedName>
        <fullName evidence="1">Uncharacterized protein</fullName>
    </submittedName>
</protein>
<comment type="caution">
    <text evidence="1">The sequence shown here is derived from an EMBL/GenBank/DDBJ whole genome shotgun (WGS) entry which is preliminary data.</text>
</comment>
<accession>A0AAV0Y883</accession>
<evidence type="ECO:0000313" key="1">
    <source>
        <dbReference type="EMBL" id="CAI6377164.1"/>
    </source>
</evidence>
<evidence type="ECO:0000313" key="2">
    <source>
        <dbReference type="Proteomes" id="UP001160148"/>
    </source>
</evidence>
<dbReference type="Proteomes" id="UP001160148">
    <property type="component" value="Unassembled WGS sequence"/>
</dbReference>
<organism evidence="1 2">
    <name type="scientific">Macrosiphum euphorbiae</name>
    <name type="common">potato aphid</name>
    <dbReference type="NCBI Taxonomy" id="13131"/>
    <lineage>
        <taxon>Eukaryota</taxon>
        <taxon>Metazoa</taxon>
        <taxon>Ecdysozoa</taxon>
        <taxon>Arthropoda</taxon>
        <taxon>Hexapoda</taxon>
        <taxon>Insecta</taxon>
        <taxon>Pterygota</taxon>
        <taxon>Neoptera</taxon>
        <taxon>Paraneoptera</taxon>
        <taxon>Hemiptera</taxon>
        <taxon>Sternorrhyncha</taxon>
        <taxon>Aphidomorpha</taxon>
        <taxon>Aphidoidea</taxon>
        <taxon>Aphididae</taxon>
        <taxon>Macrosiphini</taxon>
        <taxon>Macrosiphum</taxon>
    </lineage>
</organism>
<name>A0AAV0Y883_9HEMI</name>
<dbReference type="AlphaFoldDB" id="A0AAV0Y883"/>
<sequence length="293" mass="33704">MKLLHQKLKLLYARKLKLQPGELFKRKTAEAVSVPDYSQVHGVMDELLNTLPDYFLQLEEYYGEEGTIKLSSDKTSSPLQKHNSGLWRKVTCGLMLLVLWRSKHRSGVAANLTTEEWEARRTDCGNTVLTVAKHKTGDKQPASIVLNENMAEYMHRYYALRNRVMTRACEFFITNRCQRVVKLYDEINEIYKCKLSACTFRKMVETESMGHAPETSKNIAKSLQHSDVVADVFYRLPGTQEAIRRQQHIDMVDQTAMFEVELVPVSEDNCPSGSVIFFQNSLRLNFVLTVFLP</sequence>
<gene>
    <name evidence="1" type="ORF">MEUPH1_LOCUS30462</name>
</gene>
<proteinExistence type="predicted"/>
<keyword evidence="2" id="KW-1185">Reference proteome</keyword>
<dbReference type="EMBL" id="CARXXK010001661">
    <property type="protein sequence ID" value="CAI6377164.1"/>
    <property type="molecule type" value="Genomic_DNA"/>
</dbReference>